<dbReference type="KEGG" id="tpav:HRQ91_07210"/>
<dbReference type="PANTHER" id="PTHR30337">
    <property type="entry name" value="COMPONENT OF ATP-DEPENDENT DSDNA EXONUCLEASE"/>
    <property type="match status" value="1"/>
</dbReference>
<evidence type="ECO:0000313" key="7">
    <source>
        <dbReference type="Proteomes" id="UP000671908"/>
    </source>
</evidence>
<dbReference type="Gene3D" id="3.60.21.10">
    <property type="match status" value="1"/>
</dbReference>
<gene>
    <name evidence="4" type="primary">sbcD</name>
    <name evidence="6" type="ORF">HRQ91_07210</name>
</gene>
<evidence type="ECO:0000256" key="1">
    <source>
        <dbReference type="ARBA" id="ARBA00022722"/>
    </source>
</evidence>
<feature type="domain" description="Calcineurin-like phosphoesterase" evidence="5">
    <location>
        <begin position="1"/>
        <end position="241"/>
    </location>
</feature>
<dbReference type="NCBIfam" id="TIGR00619">
    <property type="entry name" value="sbcd"/>
    <property type="match status" value="1"/>
</dbReference>
<dbReference type="InterPro" id="IPR041796">
    <property type="entry name" value="Mre11_N"/>
</dbReference>
<comment type="subunit">
    <text evidence="4">Heterodimer of SbcC and SbcD.</text>
</comment>
<protein>
    <recommendedName>
        <fullName evidence="4">Nuclease SbcCD subunit D</fullName>
    </recommendedName>
</protein>
<evidence type="ECO:0000256" key="3">
    <source>
        <dbReference type="ARBA" id="ARBA00022839"/>
    </source>
</evidence>
<keyword evidence="2 4" id="KW-0378">Hydrolase</keyword>
<sequence length="425" mass="47366">MKFLQTGDWHLGKVFYGQSLTEDQAFFLEQIFGELEKAEKELKPYDALVVPGDIYDRAVPPVESVTLLSSFLSKTHEKFPDLEMFFLAGNHDSASRLSFASELLGKSNVHICTDTKHLDEPVIVGKGEEAAAVYQIPFLTPGAIAAAAHSADRPDVLPDAFGADEEKILRSQQQLAAQAFDLIRKSHLKNHPLMPSVVCAHMFATGASVSESERSWVGAAEQVDIRVFNGVTYTALGHIHTVQRLGNNDVWYSGSPLAYSFSENPEKCMLSVTVLPPRTDKGDPLTNTPNVKVEKIKINPLHPVVRLTGTFEEFYKQVVSGVKDKKLKESYVEIQCTDKLPHENAIQLLRAGYPYLLSFTRASEISDEIQNTIEARKAILSNGKKDEGDVFDLFMKETSNVDQEDPSLYKKERELFIALSKESEK</sequence>
<accession>A0A975F431</accession>
<proteinExistence type="inferred from homology"/>
<keyword evidence="4" id="KW-0233">DNA recombination</keyword>
<keyword evidence="4" id="KW-0235">DNA replication</keyword>
<organism evidence="6 7">
    <name type="scientific">Treponema parvum</name>
    <dbReference type="NCBI Taxonomy" id="138851"/>
    <lineage>
        <taxon>Bacteria</taxon>
        <taxon>Pseudomonadati</taxon>
        <taxon>Spirochaetota</taxon>
        <taxon>Spirochaetia</taxon>
        <taxon>Spirochaetales</taxon>
        <taxon>Treponemataceae</taxon>
        <taxon>Treponema</taxon>
    </lineage>
</organism>
<dbReference type="PANTHER" id="PTHR30337:SF0">
    <property type="entry name" value="NUCLEASE SBCCD SUBUNIT D"/>
    <property type="match status" value="1"/>
</dbReference>
<evidence type="ECO:0000259" key="5">
    <source>
        <dbReference type="Pfam" id="PF00149"/>
    </source>
</evidence>
<name>A0A975F431_9SPIR</name>
<comment type="similarity">
    <text evidence="4">Belongs to the SbcD family.</text>
</comment>
<keyword evidence="1 4" id="KW-0540">Nuclease</keyword>
<dbReference type="GO" id="GO:0006310">
    <property type="term" value="P:DNA recombination"/>
    <property type="evidence" value="ECO:0007669"/>
    <property type="project" value="UniProtKB-KW"/>
</dbReference>
<keyword evidence="7" id="KW-1185">Reference proteome</keyword>
<dbReference type="GO" id="GO:0004519">
    <property type="term" value="F:endonuclease activity"/>
    <property type="evidence" value="ECO:0007669"/>
    <property type="project" value="UniProtKB-KW"/>
</dbReference>
<dbReference type="GO" id="GO:0006260">
    <property type="term" value="P:DNA replication"/>
    <property type="evidence" value="ECO:0007669"/>
    <property type="project" value="UniProtKB-KW"/>
</dbReference>
<keyword evidence="3 4" id="KW-0269">Exonuclease</keyword>
<dbReference type="AlphaFoldDB" id="A0A975F431"/>
<evidence type="ECO:0000256" key="4">
    <source>
        <dbReference type="RuleBase" id="RU363069"/>
    </source>
</evidence>
<dbReference type="InterPro" id="IPR029052">
    <property type="entry name" value="Metallo-depent_PP-like"/>
</dbReference>
<comment type="function">
    <text evidence="4">SbcCD cleaves DNA hairpin structures. These structures can inhibit DNA replication and are intermediates in certain DNA recombination reactions. The complex acts as a 3'-&gt;5' double strand exonuclease that can open hairpins. It also has a 5' single-strand endonuclease activity.</text>
</comment>
<dbReference type="EMBL" id="CP054142">
    <property type="protein sequence ID" value="QTQ14254.1"/>
    <property type="molecule type" value="Genomic_DNA"/>
</dbReference>
<dbReference type="Pfam" id="PF00149">
    <property type="entry name" value="Metallophos"/>
    <property type="match status" value="1"/>
</dbReference>
<reference evidence="6 7" key="1">
    <citation type="journal article" date="2021" name="Microbiol. Resour. Announc.">
        <title>Complete Genome Sequences of Three Human Oral Treponema parvum Isolates.</title>
        <authorList>
            <person name="Zeng H."/>
            <person name="Watt R.M."/>
        </authorList>
    </citation>
    <scope>NUCLEOTIDE SEQUENCE [LARGE SCALE GENOMIC DNA]</scope>
    <source>
        <strain evidence="6 7">ATCC 700770</strain>
    </source>
</reference>
<dbReference type="GO" id="GO:0008408">
    <property type="term" value="F:3'-5' exonuclease activity"/>
    <property type="evidence" value="ECO:0007669"/>
    <property type="project" value="InterPro"/>
</dbReference>
<dbReference type="InterPro" id="IPR050535">
    <property type="entry name" value="DNA_Repair-Maintenance_Comp"/>
</dbReference>
<dbReference type="InterPro" id="IPR004593">
    <property type="entry name" value="SbcD"/>
</dbReference>
<keyword evidence="4" id="KW-0255">Endonuclease</keyword>
<dbReference type="CDD" id="cd00840">
    <property type="entry name" value="MPP_Mre11_N"/>
    <property type="match status" value="1"/>
</dbReference>
<dbReference type="InterPro" id="IPR004843">
    <property type="entry name" value="Calcineurin-like_PHP"/>
</dbReference>
<dbReference type="SUPFAM" id="SSF56300">
    <property type="entry name" value="Metallo-dependent phosphatases"/>
    <property type="match status" value="1"/>
</dbReference>
<dbReference type="Proteomes" id="UP000671908">
    <property type="component" value="Chromosome"/>
</dbReference>
<dbReference type="RefSeq" id="WP_210118925.1">
    <property type="nucleotide sequence ID" value="NZ_CP054142.1"/>
</dbReference>
<evidence type="ECO:0000313" key="6">
    <source>
        <dbReference type="EMBL" id="QTQ14254.1"/>
    </source>
</evidence>
<evidence type="ECO:0000256" key="2">
    <source>
        <dbReference type="ARBA" id="ARBA00022801"/>
    </source>
</evidence>